<dbReference type="SUPFAM" id="SSF47391">
    <property type="entry name" value="Dimerization-anchoring domain of cAMP-dependent PK regulatory subunit"/>
    <property type="match status" value="1"/>
</dbReference>
<evidence type="ECO:0000256" key="1">
    <source>
        <dbReference type="ARBA" id="ARBA00004230"/>
    </source>
</evidence>
<dbReference type="GO" id="GO:0031514">
    <property type="term" value="C:motile cilium"/>
    <property type="evidence" value="ECO:0007669"/>
    <property type="project" value="UniProtKB-SubCell"/>
</dbReference>
<dbReference type="PANTHER" id="PTHR14952:SF9">
    <property type="entry name" value="EF-HAND DOMAIN-CONTAINING PROTEIN"/>
    <property type="match status" value="1"/>
</dbReference>
<keyword evidence="8" id="KW-1185">Reference proteome</keyword>
<dbReference type="Proteomes" id="UP001153620">
    <property type="component" value="Chromosome 3"/>
</dbReference>
<gene>
    <name evidence="7" type="ORF">CHIRRI_LOCUS9362</name>
</gene>
<dbReference type="CDD" id="cd22972">
    <property type="entry name" value="DD_ROP-like"/>
    <property type="match status" value="1"/>
</dbReference>
<keyword evidence="3" id="KW-0969">Cilium</keyword>
<proteinExistence type="inferred from homology"/>
<evidence type="ECO:0000256" key="4">
    <source>
        <dbReference type="ARBA" id="ARBA00023273"/>
    </source>
</evidence>
<protein>
    <submittedName>
        <fullName evidence="7">Uncharacterized protein</fullName>
    </submittedName>
</protein>
<evidence type="ECO:0000313" key="8">
    <source>
        <dbReference type="Proteomes" id="UP001153620"/>
    </source>
</evidence>
<organism evidence="7 8">
    <name type="scientific">Chironomus riparius</name>
    <dbReference type="NCBI Taxonomy" id="315576"/>
    <lineage>
        <taxon>Eukaryota</taxon>
        <taxon>Metazoa</taxon>
        <taxon>Ecdysozoa</taxon>
        <taxon>Arthropoda</taxon>
        <taxon>Hexapoda</taxon>
        <taxon>Insecta</taxon>
        <taxon>Pterygota</taxon>
        <taxon>Neoptera</taxon>
        <taxon>Endopterygota</taxon>
        <taxon>Diptera</taxon>
        <taxon>Nematocera</taxon>
        <taxon>Chironomoidea</taxon>
        <taxon>Chironomidae</taxon>
        <taxon>Chironominae</taxon>
        <taxon>Chironomus</taxon>
    </lineage>
</organism>
<keyword evidence="2" id="KW-0282">Flagellum</keyword>
<comment type="similarity">
    <text evidence="5">Belongs to the ropporin family.</text>
</comment>
<dbReference type="Gene3D" id="1.20.890.10">
    <property type="entry name" value="cAMP-dependent protein kinase regulatory subunit, dimerization-anchoring domain"/>
    <property type="match status" value="1"/>
</dbReference>
<dbReference type="AlphaFoldDB" id="A0A9N9WV20"/>
<feature type="region of interest" description="Disordered" evidence="6">
    <location>
        <begin position="658"/>
        <end position="679"/>
    </location>
</feature>
<evidence type="ECO:0000313" key="7">
    <source>
        <dbReference type="EMBL" id="CAG9806506.1"/>
    </source>
</evidence>
<feature type="region of interest" description="Disordered" evidence="6">
    <location>
        <begin position="232"/>
        <end position="258"/>
    </location>
</feature>
<accession>A0A9N9WV20</accession>
<dbReference type="PANTHER" id="PTHR14952">
    <property type="entry name" value="ROPPORIN-1-LIKE PROTEIN"/>
    <property type="match status" value="1"/>
</dbReference>
<evidence type="ECO:0000256" key="2">
    <source>
        <dbReference type="ARBA" id="ARBA00022846"/>
    </source>
</evidence>
<sequence>MVLSKMYCSEQIVIPEKISNLLKTYAKAALKTQPYDLLRWSAAYFRCLSMDIMPPVKLRYEQESMLGYLTKGYIKVLLNQVGKGFYVQRDILDHRWNELCLPEDEMLKFLSLTRMLYWPQVHWLKLMSVMVGSINQSFQETLMMLFELLTDEPEGGSSPVPLWSIRECFKYLAEMDCSEEQTYFDGRKVLAGNALDDELKMPQIPQKLSSTSFRNAVIDYWKYRIENEQKVRSQQEEDTTAAARASSQPSTPAVHEKDNLNSDKLCNLCSIPSTLRCGSDFRLTGEYKDPMNVIKGTNSFNDVIMIVKQLKCDDEDDDDYEKISKRDAKVNEMRQNAAQSLEDEAKNALERECCGLMRDIGPPWNWLHNFTSHNCYKKSYNFIEQISISSDMTLDDDDNVESTDESLNMSEMAVVTEKQLPTSATSFFDDVQSSTSGVSITQEESKLTSSPSNEHKVLVDTICNLSEAIECGECIIRETSSIASVLSSQHEKKQLETVDYERLKKFIDRAMENGLIFNDLNELYNYFIQESSREHYMKQRQKDVDGDAEAENLILPSTSLSAGKKHKRKETEAVKSNENVTTDGKNVVSIFGESGIEVDNKLLDAKVSERMILGLVDKTQSDISDISDAASSNASMSSLSNAETVKMKENINVTREKDTQTMSYQERIHESRMQSGQRKSATFIEQRQPFTCKIPKLPGIGARLSDERIDKILKFITHRSFQQGGFVYPRNFLEDDCPSLIEN</sequence>
<name>A0A9N9WV20_9DIPT</name>
<evidence type="ECO:0000256" key="5">
    <source>
        <dbReference type="ARBA" id="ARBA00035651"/>
    </source>
</evidence>
<reference evidence="7" key="2">
    <citation type="submission" date="2022-10" db="EMBL/GenBank/DDBJ databases">
        <authorList>
            <consortium name="ENA_rothamsted_submissions"/>
            <consortium name="culmorum"/>
            <person name="King R."/>
        </authorList>
    </citation>
    <scope>NUCLEOTIDE SEQUENCE</scope>
</reference>
<comment type="subcellular location">
    <subcellularLocation>
        <location evidence="1">Cell projection</location>
        <location evidence="1">Cilium</location>
        <location evidence="1">Flagellum</location>
    </subcellularLocation>
</comment>
<dbReference type="OrthoDB" id="10067602at2759"/>
<reference evidence="7" key="1">
    <citation type="submission" date="2022-01" db="EMBL/GenBank/DDBJ databases">
        <authorList>
            <person name="King R."/>
        </authorList>
    </citation>
    <scope>NUCLEOTIDE SEQUENCE</scope>
</reference>
<dbReference type="EMBL" id="OU895879">
    <property type="protein sequence ID" value="CAG9806506.1"/>
    <property type="molecule type" value="Genomic_DNA"/>
</dbReference>
<evidence type="ECO:0000256" key="3">
    <source>
        <dbReference type="ARBA" id="ARBA00023069"/>
    </source>
</evidence>
<keyword evidence="4" id="KW-0966">Cell projection</keyword>
<evidence type="ECO:0000256" key="6">
    <source>
        <dbReference type="SAM" id="MobiDB-lite"/>
    </source>
</evidence>